<feature type="compositionally biased region" description="Polar residues" evidence="1">
    <location>
        <begin position="1"/>
        <end position="20"/>
    </location>
</feature>
<dbReference type="InterPro" id="IPR036928">
    <property type="entry name" value="AS_sf"/>
</dbReference>
<dbReference type="Proteomes" id="UP000280307">
    <property type="component" value="Unassembled WGS sequence"/>
</dbReference>
<dbReference type="SUPFAM" id="SSF75304">
    <property type="entry name" value="Amidase signature (AS) enzymes"/>
    <property type="match status" value="1"/>
</dbReference>
<evidence type="ECO:0000256" key="1">
    <source>
        <dbReference type="SAM" id="MobiDB-lite"/>
    </source>
</evidence>
<dbReference type="EMBL" id="RSAS01000960">
    <property type="protein sequence ID" value="RRR65377.1"/>
    <property type="molecule type" value="Genomic_DNA"/>
</dbReference>
<dbReference type="AlphaFoldDB" id="A0A426TQ99"/>
<evidence type="ECO:0000313" key="3">
    <source>
        <dbReference type="Proteomes" id="UP000280307"/>
    </source>
</evidence>
<feature type="region of interest" description="Disordered" evidence="1">
    <location>
        <begin position="1"/>
        <end position="24"/>
    </location>
</feature>
<protein>
    <submittedName>
        <fullName evidence="2">Uncharacterized protein</fullName>
    </submittedName>
</protein>
<comment type="caution">
    <text evidence="2">The sequence shown here is derived from an EMBL/GenBank/DDBJ whole genome shotgun (WGS) entry which is preliminary data.</text>
</comment>
<organism evidence="2 3">
    <name type="scientific">Candidatus Viridilinea halotolerans</name>
    <dbReference type="NCBI Taxonomy" id="2491704"/>
    <lineage>
        <taxon>Bacteria</taxon>
        <taxon>Bacillati</taxon>
        <taxon>Chloroflexota</taxon>
        <taxon>Chloroflexia</taxon>
        <taxon>Chloroflexales</taxon>
        <taxon>Chloroflexineae</taxon>
        <taxon>Oscillochloridaceae</taxon>
        <taxon>Candidatus Viridilinea</taxon>
    </lineage>
</organism>
<reference evidence="2 3" key="1">
    <citation type="submission" date="2018-12" db="EMBL/GenBank/DDBJ databases">
        <title>Genome Sequence of Candidatus Viridilinea halotolerans isolated from saline sulfide-rich spring.</title>
        <authorList>
            <person name="Grouzdev D.S."/>
            <person name="Burganskaya E.I."/>
            <person name="Krutkina M.S."/>
            <person name="Sukhacheva M.V."/>
            <person name="Gorlenko V.M."/>
        </authorList>
    </citation>
    <scope>NUCLEOTIDE SEQUENCE [LARGE SCALE GENOMIC DNA]</scope>
    <source>
        <strain evidence="2">Chok-6</strain>
    </source>
</reference>
<sequence length="86" mass="9311">MANSSSTPGRANNSNNSAPERSQKKISCGLPRLLRCSSFIADSGCVIISFALRFALPYYTHLEDAPLFGLPVAHKDLVETKGIRTT</sequence>
<proteinExistence type="predicted"/>
<gene>
    <name evidence="2" type="ORF">EI684_23345</name>
</gene>
<name>A0A426TQ99_9CHLR</name>
<accession>A0A426TQ99</accession>
<evidence type="ECO:0000313" key="2">
    <source>
        <dbReference type="EMBL" id="RRR65377.1"/>
    </source>
</evidence>